<dbReference type="EMBL" id="JAGFNK010000161">
    <property type="protein sequence ID" value="KAI9463036.1"/>
    <property type="molecule type" value="Genomic_DNA"/>
</dbReference>
<dbReference type="Proteomes" id="UP001207468">
    <property type="component" value="Unassembled WGS sequence"/>
</dbReference>
<reference evidence="1" key="1">
    <citation type="submission" date="2021-03" db="EMBL/GenBank/DDBJ databases">
        <title>Evolutionary priming and transition to the ectomycorrhizal habit in an iconic lineage of mushroom-forming fungi: is preadaptation a requirement?</title>
        <authorList>
            <consortium name="DOE Joint Genome Institute"/>
            <person name="Looney B.P."/>
            <person name="Miyauchi S."/>
            <person name="Morin E."/>
            <person name="Drula E."/>
            <person name="Courty P.E."/>
            <person name="Chicoki N."/>
            <person name="Fauchery L."/>
            <person name="Kohler A."/>
            <person name="Kuo A."/>
            <person name="LaButti K."/>
            <person name="Pangilinan J."/>
            <person name="Lipzen A."/>
            <person name="Riley R."/>
            <person name="Andreopoulos W."/>
            <person name="He G."/>
            <person name="Johnson J."/>
            <person name="Barry K.W."/>
            <person name="Grigoriev I.V."/>
            <person name="Nagy L."/>
            <person name="Hibbett D."/>
            <person name="Henrissat B."/>
            <person name="Matheny P.B."/>
            <person name="Labbe J."/>
            <person name="Martin A.F."/>
        </authorList>
    </citation>
    <scope>NUCLEOTIDE SEQUENCE</scope>
    <source>
        <strain evidence="1">BPL698</strain>
    </source>
</reference>
<protein>
    <submittedName>
        <fullName evidence="1">Ankyrin repeat-containing domain protein</fullName>
    </submittedName>
</protein>
<gene>
    <name evidence="1" type="ORF">F5148DRAFT_1368910</name>
</gene>
<name>A0ACC0U4I8_9AGAM</name>
<comment type="caution">
    <text evidence="1">The sequence shown here is derived from an EMBL/GenBank/DDBJ whole genome shotgun (WGS) entry which is preliminary data.</text>
</comment>
<sequence>MRVVQSFTLRYISQYQMGVLGLYDCSDMREERPPDVADPSGPAISAVRMLLEHGANPNVRNNNGQTPLHEALDAEAPFPLWNVMRLLLIHGPDLTALGIEMEDHRIISHKWSRRECMGRGPLDPPLLEGHLKPKQLLLDHCASVHTQNIESQAPVHGTFANPEPDFTLMVSLPGRGTDACTEQRPVNWAVPCMETPTQYSLATGQSHCYWETMQQRMHKITTSGVCYSPHRATETKVLLEHGANVRFRHKGKRPYTLPRTMDPNSEVTISTSRILMGHGADVNAQDDDREDMDVLGLLLEYGAAVHLQHNEGETSFVPAGGEQGSAESLLGHWRNGRTMLSLTHEMSTALTCHGQKM</sequence>
<evidence type="ECO:0000313" key="2">
    <source>
        <dbReference type="Proteomes" id="UP001207468"/>
    </source>
</evidence>
<accession>A0ACC0U4I8</accession>
<proteinExistence type="predicted"/>
<keyword evidence="2" id="KW-1185">Reference proteome</keyword>
<organism evidence="1 2">
    <name type="scientific">Russula earlei</name>
    <dbReference type="NCBI Taxonomy" id="71964"/>
    <lineage>
        <taxon>Eukaryota</taxon>
        <taxon>Fungi</taxon>
        <taxon>Dikarya</taxon>
        <taxon>Basidiomycota</taxon>
        <taxon>Agaricomycotina</taxon>
        <taxon>Agaricomycetes</taxon>
        <taxon>Russulales</taxon>
        <taxon>Russulaceae</taxon>
        <taxon>Russula</taxon>
    </lineage>
</organism>
<evidence type="ECO:0000313" key="1">
    <source>
        <dbReference type="EMBL" id="KAI9463036.1"/>
    </source>
</evidence>